<dbReference type="STRING" id="1423790.BN53_05505"/>
<keyword evidence="4" id="KW-1185">Reference proteome</keyword>
<gene>
    <name evidence="3" type="ORF">BN53_05505</name>
</gene>
<reference evidence="3 4" key="1">
    <citation type="submission" date="2012-06" db="EMBL/GenBank/DDBJ databases">
        <title>Draft Genome Sequence of Lactobacillus pasteurii CRBIP 24.76T.</title>
        <authorList>
            <person name="Cousin S."/>
            <person name="Bouchier C."/>
            <person name="Loux V."/>
            <person name="Ma L."/>
            <person name="Creno S."/>
            <person name="Bizet C."/>
            <person name="Clermont D."/>
        </authorList>
    </citation>
    <scope>NUCLEOTIDE SEQUENCE [LARGE SCALE GENOMIC DNA]</scope>
    <source>
        <strain evidence="4">CRBIP 24.76T</strain>
    </source>
</reference>
<keyword evidence="2" id="KW-0812">Transmembrane</keyword>
<keyword evidence="2" id="KW-1133">Transmembrane helix</keyword>
<dbReference type="eggNOG" id="ENOG5030AHA">
    <property type="taxonomic scope" value="Bacteria"/>
</dbReference>
<dbReference type="AlphaFoldDB" id="I7LBF8"/>
<dbReference type="Proteomes" id="UP000009311">
    <property type="component" value="Unassembled WGS sequence"/>
</dbReference>
<sequence>MTIKDYLYLFITIASWALAVIAGVYAHNKQKINRATKLGQVLDAIGKVATFAVHEAEFTGMDNEAKREYASEIISQALKVAGLSATPQVINGAIEQAVNGMHLANQSLPQTSDATAETVPENDILKPSIDAESAIVEPSKVESGVTDHE</sequence>
<keyword evidence="2" id="KW-0472">Membrane</keyword>
<dbReference type="Pfam" id="PF09682">
    <property type="entry name" value="Phage_holin_6_1"/>
    <property type="match status" value="1"/>
</dbReference>
<dbReference type="PATRIC" id="fig|1423790.3.peg.294"/>
<evidence type="ECO:0000256" key="2">
    <source>
        <dbReference type="SAM" id="Phobius"/>
    </source>
</evidence>
<evidence type="ECO:0000313" key="4">
    <source>
        <dbReference type="Proteomes" id="UP000009311"/>
    </source>
</evidence>
<dbReference type="OrthoDB" id="9891298at2"/>
<dbReference type="EMBL" id="CAKD01000023">
    <property type="protein sequence ID" value="CCI85541.1"/>
    <property type="molecule type" value="Genomic_DNA"/>
</dbReference>
<dbReference type="RefSeq" id="WP_009560093.1">
    <property type="nucleotide sequence ID" value="NZ_AYZN01000001.1"/>
</dbReference>
<evidence type="ECO:0000313" key="3">
    <source>
        <dbReference type="EMBL" id="CCI85541.1"/>
    </source>
</evidence>
<feature type="region of interest" description="Disordered" evidence="1">
    <location>
        <begin position="126"/>
        <end position="149"/>
    </location>
</feature>
<dbReference type="NCBIfam" id="TIGR01673">
    <property type="entry name" value="holin_LLH"/>
    <property type="match status" value="1"/>
</dbReference>
<proteinExistence type="predicted"/>
<comment type="caution">
    <text evidence="3">The sequence shown here is derived from an EMBL/GenBank/DDBJ whole genome shotgun (WGS) entry which is preliminary data.</text>
</comment>
<accession>I7LBF8</accession>
<organism evidence="3 4">
    <name type="scientific">Lactobacillus pasteurii DSM 23907 = CRBIP 24.76</name>
    <dbReference type="NCBI Taxonomy" id="1423790"/>
    <lineage>
        <taxon>Bacteria</taxon>
        <taxon>Bacillati</taxon>
        <taxon>Bacillota</taxon>
        <taxon>Bacilli</taxon>
        <taxon>Lactobacillales</taxon>
        <taxon>Lactobacillaceae</taxon>
        <taxon>Lactobacillus</taxon>
    </lineage>
</organism>
<dbReference type="InterPro" id="IPR010026">
    <property type="entry name" value="Phage_holin_LL-H"/>
</dbReference>
<protein>
    <submittedName>
        <fullName evidence="3">ORF107</fullName>
    </submittedName>
</protein>
<name>I7LBF8_9LACO</name>
<feature type="transmembrane region" description="Helical" evidence="2">
    <location>
        <begin position="6"/>
        <end position="26"/>
    </location>
</feature>
<evidence type="ECO:0000256" key="1">
    <source>
        <dbReference type="SAM" id="MobiDB-lite"/>
    </source>
</evidence>